<dbReference type="EMBL" id="CM017628">
    <property type="protein sequence ID" value="TYH66140.1"/>
    <property type="molecule type" value="Genomic_DNA"/>
</dbReference>
<evidence type="ECO:0000313" key="2">
    <source>
        <dbReference type="EMBL" id="TYH66140.1"/>
    </source>
</evidence>
<proteinExistence type="predicted"/>
<evidence type="ECO:0000256" key="1">
    <source>
        <dbReference type="SAM" id="MobiDB-lite"/>
    </source>
</evidence>
<gene>
    <name evidence="2" type="ORF">ES332_D06G102600v1</name>
</gene>
<dbReference type="AlphaFoldDB" id="A0A5D2KH66"/>
<protein>
    <submittedName>
        <fullName evidence="2">Uncharacterized protein</fullName>
    </submittedName>
</protein>
<evidence type="ECO:0000313" key="3">
    <source>
        <dbReference type="Proteomes" id="UP000322667"/>
    </source>
</evidence>
<organism evidence="2 3">
    <name type="scientific">Gossypium tomentosum</name>
    <name type="common">Hawaiian cotton</name>
    <name type="synonym">Gossypium sandvicense</name>
    <dbReference type="NCBI Taxonomy" id="34277"/>
    <lineage>
        <taxon>Eukaryota</taxon>
        <taxon>Viridiplantae</taxon>
        <taxon>Streptophyta</taxon>
        <taxon>Embryophyta</taxon>
        <taxon>Tracheophyta</taxon>
        <taxon>Spermatophyta</taxon>
        <taxon>Magnoliopsida</taxon>
        <taxon>eudicotyledons</taxon>
        <taxon>Gunneridae</taxon>
        <taxon>Pentapetalae</taxon>
        <taxon>rosids</taxon>
        <taxon>malvids</taxon>
        <taxon>Malvales</taxon>
        <taxon>Malvaceae</taxon>
        <taxon>Malvoideae</taxon>
        <taxon>Gossypium</taxon>
    </lineage>
</organism>
<reference evidence="2 3" key="1">
    <citation type="submission" date="2019-07" db="EMBL/GenBank/DDBJ databases">
        <title>WGS assembly of Gossypium tomentosum.</title>
        <authorList>
            <person name="Chen Z.J."/>
            <person name="Sreedasyam A."/>
            <person name="Ando A."/>
            <person name="Song Q."/>
            <person name="De L."/>
            <person name="Hulse-Kemp A."/>
            <person name="Ding M."/>
            <person name="Ye W."/>
            <person name="Kirkbride R."/>
            <person name="Jenkins J."/>
            <person name="Plott C."/>
            <person name="Lovell J."/>
            <person name="Lin Y.-M."/>
            <person name="Vaughn R."/>
            <person name="Liu B."/>
            <person name="Li W."/>
            <person name="Simpson S."/>
            <person name="Scheffler B."/>
            <person name="Saski C."/>
            <person name="Grover C."/>
            <person name="Hu G."/>
            <person name="Conover J."/>
            <person name="Carlson J."/>
            <person name="Shu S."/>
            <person name="Boston L."/>
            <person name="Williams M."/>
            <person name="Peterson D."/>
            <person name="Mcgee K."/>
            <person name="Jones D."/>
            <person name="Wendel J."/>
            <person name="Stelly D."/>
            <person name="Grimwood J."/>
            <person name="Schmutz J."/>
        </authorList>
    </citation>
    <scope>NUCLEOTIDE SEQUENCE [LARGE SCALE GENOMIC DNA]</scope>
    <source>
        <strain evidence="2">7179.01</strain>
    </source>
</reference>
<feature type="compositionally biased region" description="Low complexity" evidence="1">
    <location>
        <begin position="41"/>
        <end position="54"/>
    </location>
</feature>
<dbReference type="Proteomes" id="UP000322667">
    <property type="component" value="Chromosome D06"/>
</dbReference>
<accession>A0A5D2KH66</accession>
<sequence>MKAPSISVGRPIDCRVLQPKFRPRMNEILIILEQLQDFNESRSNSSNNNSSTARTCRRSADNPSDRRSTTAYPRPSASPLYD</sequence>
<feature type="region of interest" description="Disordered" evidence="1">
    <location>
        <begin position="38"/>
        <end position="82"/>
    </location>
</feature>
<feature type="compositionally biased region" description="Basic and acidic residues" evidence="1">
    <location>
        <begin position="58"/>
        <end position="68"/>
    </location>
</feature>
<keyword evidence="3" id="KW-1185">Reference proteome</keyword>
<name>A0A5D2KH66_GOSTO</name>